<evidence type="ECO:0000313" key="2">
    <source>
        <dbReference type="EMBL" id="CUR57460.1"/>
    </source>
</evidence>
<proteinExistence type="predicted"/>
<accession>A0A2P2C633</accession>
<dbReference type="PANTHER" id="PTHR13369:SF3">
    <property type="entry name" value="METHYLTRANSFERASE DOMAIN-CONTAINING PROTEIN"/>
    <property type="match status" value="1"/>
</dbReference>
<dbReference type="InterPro" id="IPR025714">
    <property type="entry name" value="Methyltranfer_dom"/>
</dbReference>
<protein>
    <recommendedName>
        <fullName evidence="1">Methyltransferase domain-containing protein</fullName>
    </recommendedName>
</protein>
<feature type="domain" description="Methyltransferase" evidence="1">
    <location>
        <begin position="160"/>
        <end position="304"/>
    </location>
</feature>
<dbReference type="Pfam" id="PF13679">
    <property type="entry name" value="Methyltransf_32"/>
    <property type="match status" value="1"/>
</dbReference>
<dbReference type="SUPFAM" id="SSF53335">
    <property type="entry name" value="S-adenosyl-L-methionine-dependent methyltransferases"/>
    <property type="match status" value="1"/>
</dbReference>
<dbReference type="EMBL" id="CZKA01000037">
    <property type="protein sequence ID" value="CUR57460.1"/>
    <property type="molecule type" value="Genomic_DNA"/>
</dbReference>
<organism evidence="2">
    <name type="scientific">metagenome</name>
    <dbReference type="NCBI Taxonomy" id="256318"/>
    <lineage>
        <taxon>unclassified sequences</taxon>
        <taxon>metagenomes</taxon>
    </lineage>
</organism>
<gene>
    <name evidence="2" type="ORF">NOCA2420028</name>
</gene>
<evidence type="ECO:0000259" key="1">
    <source>
        <dbReference type="Pfam" id="PF13679"/>
    </source>
</evidence>
<reference evidence="2" key="1">
    <citation type="submission" date="2015-08" db="EMBL/GenBank/DDBJ databases">
        <authorList>
            <person name="Babu N.S."/>
            <person name="Beckwith C.J."/>
            <person name="Beseler K.G."/>
            <person name="Brison A."/>
            <person name="Carone J.V."/>
            <person name="Caskin T.P."/>
            <person name="Diamond M."/>
            <person name="Durham M.E."/>
            <person name="Foxe J.M."/>
            <person name="Go M."/>
            <person name="Henderson B.A."/>
            <person name="Jones I.B."/>
            <person name="McGettigan J.A."/>
            <person name="Micheletti S.J."/>
            <person name="Nasrallah M.E."/>
            <person name="Ortiz D."/>
            <person name="Piller C.R."/>
            <person name="Privatt S.R."/>
            <person name="Schneider S.L."/>
            <person name="Sharp S."/>
            <person name="Smith T.C."/>
            <person name="Stanton J.D."/>
            <person name="Ullery H.E."/>
            <person name="Wilson R.J."/>
            <person name="Serrano M.G."/>
            <person name="Buck G."/>
            <person name="Lee V."/>
            <person name="Wang Y."/>
            <person name="Carvalho R."/>
            <person name="Voegtly L."/>
            <person name="Shi R."/>
            <person name="Duckworth R."/>
            <person name="Johnson A."/>
            <person name="Loviza R."/>
            <person name="Walstead R."/>
            <person name="Shah Z."/>
            <person name="Kiflezghi M."/>
            <person name="Wade K."/>
            <person name="Ball S.L."/>
            <person name="Bradley K.W."/>
            <person name="Asai D.J."/>
            <person name="Bowman C.A."/>
            <person name="Russell D.A."/>
            <person name="Pope W.H."/>
            <person name="Jacobs-Sera D."/>
            <person name="Hendrix R.W."/>
            <person name="Hatfull G.F."/>
        </authorList>
    </citation>
    <scope>NUCLEOTIDE SEQUENCE</scope>
</reference>
<sequence>MSEPLLRVLSRMRGLILDDSMLVRAVASGRQRGQEPRWKRAEFRYVDLKAGRHLQITTYDATQAHTANHALGVEARDAVDDLLDQPFGNWHVETTTQQHQVRVTKKLEALLHTKDRGEEVAADRGHDQPKTRLLPEDDPVLIALGISTAEGRIKPTRQAKYRQVEEFLRLLDATLTDALATGNLRKPTAEDPLRIVDLGCGNAYLTFAAERYLSHVRGLPVALTGVDVKEQSREHNSAVAASLGISADFVVGTIAGAELDRPPEVVLALHACDTATDEALARAVGWGSSLILAAPCCHHDIAAQLRRHPTPTPYALLTRHGILRERFADTLTDGLRASILRLQGYRVDVVEFVESEHTPRNTMVRAVRTGSPVKGGSVRTEYDDLVAGWSITPRLAELLGMVQ</sequence>
<dbReference type="InterPro" id="IPR029063">
    <property type="entry name" value="SAM-dependent_MTases_sf"/>
</dbReference>
<dbReference type="Gene3D" id="3.40.50.150">
    <property type="entry name" value="Vaccinia Virus protein VP39"/>
    <property type="match status" value="1"/>
</dbReference>
<dbReference type="PANTHER" id="PTHR13369">
    <property type="match status" value="1"/>
</dbReference>
<dbReference type="AlphaFoldDB" id="A0A2P2C633"/>
<name>A0A2P2C633_9ZZZZ</name>
<dbReference type="GO" id="GO:0005737">
    <property type="term" value="C:cytoplasm"/>
    <property type="evidence" value="ECO:0007669"/>
    <property type="project" value="TreeGrafter"/>
</dbReference>